<evidence type="ECO:0000313" key="2">
    <source>
        <dbReference type="Proteomes" id="UP000236333"/>
    </source>
</evidence>
<sequence length="33" mass="3385">WPGCRTMAGAKGCSSRLAPEQLVFSSSGMIAQG</sequence>
<protein>
    <submittedName>
        <fullName evidence="1">Uncharacterized protein</fullName>
    </submittedName>
</protein>
<organism evidence="1 2">
    <name type="scientific">Tetrabaena socialis</name>
    <dbReference type="NCBI Taxonomy" id="47790"/>
    <lineage>
        <taxon>Eukaryota</taxon>
        <taxon>Viridiplantae</taxon>
        <taxon>Chlorophyta</taxon>
        <taxon>core chlorophytes</taxon>
        <taxon>Chlorophyceae</taxon>
        <taxon>CS clade</taxon>
        <taxon>Chlamydomonadales</taxon>
        <taxon>Tetrabaenaceae</taxon>
        <taxon>Tetrabaena</taxon>
    </lineage>
</organism>
<evidence type="ECO:0000313" key="1">
    <source>
        <dbReference type="EMBL" id="PNG99840.1"/>
    </source>
</evidence>
<comment type="caution">
    <text evidence="1">The sequence shown here is derived from an EMBL/GenBank/DDBJ whole genome shotgun (WGS) entry which is preliminary data.</text>
</comment>
<proteinExistence type="predicted"/>
<feature type="non-terminal residue" evidence="1">
    <location>
        <position position="1"/>
    </location>
</feature>
<dbReference type="EMBL" id="PGGS01002059">
    <property type="protein sequence ID" value="PNG99840.1"/>
    <property type="molecule type" value="Genomic_DNA"/>
</dbReference>
<dbReference type="Proteomes" id="UP000236333">
    <property type="component" value="Unassembled WGS sequence"/>
</dbReference>
<keyword evidence="2" id="KW-1185">Reference proteome</keyword>
<reference evidence="1 2" key="1">
    <citation type="journal article" date="2017" name="Mol. Biol. Evol.">
        <title>The 4-celled Tetrabaena socialis nuclear genome reveals the essential components for genetic control of cell number at the origin of multicellularity in the volvocine lineage.</title>
        <authorList>
            <person name="Featherston J."/>
            <person name="Arakaki Y."/>
            <person name="Hanschen E.R."/>
            <person name="Ferris P.J."/>
            <person name="Michod R.E."/>
            <person name="Olson B.J.S.C."/>
            <person name="Nozaki H."/>
            <person name="Durand P.M."/>
        </authorList>
    </citation>
    <scope>NUCLEOTIDE SEQUENCE [LARGE SCALE GENOMIC DNA]</scope>
    <source>
        <strain evidence="1 2">NIES-571</strain>
    </source>
</reference>
<name>A0A2J7ZHU2_9CHLO</name>
<gene>
    <name evidence="1" type="ORF">TSOC_014369</name>
</gene>
<dbReference type="AlphaFoldDB" id="A0A2J7ZHU2"/>
<accession>A0A2J7ZHU2</accession>